<evidence type="ECO:0000313" key="1">
    <source>
        <dbReference type="EMBL" id="CPR16405.1"/>
    </source>
</evidence>
<dbReference type="AlphaFoldDB" id="A0A0G4JV99"/>
<sequence length="48" mass="5058">MKKQHFRLYDGRGPKDEIPSVADDAVQAADGNGNQVLSVADSSAAAKK</sequence>
<evidence type="ECO:0000313" key="2">
    <source>
        <dbReference type="Proteomes" id="UP000044377"/>
    </source>
</evidence>
<reference evidence="2" key="1">
    <citation type="submission" date="2015-01" db="EMBL/GenBank/DDBJ databases">
        <authorList>
            <person name="Paterson Steve"/>
        </authorList>
    </citation>
    <scope>NUCLEOTIDE SEQUENCE [LARGE SCALE GENOMIC DNA]</scope>
    <source>
        <strain evidence="2">OBR1</strain>
    </source>
</reference>
<accession>A0A0G4JV99</accession>
<name>A0A0G4JV99_9GAMM</name>
<protein>
    <submittedName>
        <fullName evidence="1">Uncharacterized protein</fullName>
    </submittedName>
</protein>
<proteinExistence type="predicted"/>
<keyword evidence="2" id="KW-1185">Reference proteome</keyword>
<organism evidence="1 2">
    <name type="scientific">Brenneria goodwinii</name>
    <dbReference type="NCBI Taxonomy" id="1109412"/>
    <lineage>
        <taxon>Bacteria</taxon>
        <taxon>Pseudomonadati</taxon>
        <taxon>Pseudomonadota</taxon>
        <taxon>Gammaproteobacteria</taxon>
        <taxon>Enterobacterales</taxon>
        <taxon>Pectobacteriaceae</taxon>
        <taxon>Brenneria</taxon>
    </lineage>
</organism>
<dbReference type="EMBL" id="CGIG01000001">
    <property type="protein sequence ID" value="CPR16405.1"/>
    <property type="molecule type" value="Genomic_DNA"/>
</dbReference>
<dbReference type="PROSITE" id="PS51300">
    <property type="entry name" value="NIRD"/>
    <property type="match status" value="1"/>
</dbReference>
<gene>
    <name evidence="1" type="ORF">BN1221_02055c</name>
</gene>
<dbReference type="Proteomes" id="UP000044377">
    <property type="component" value="Unassembled WGS sequence"/>
</dbReference>